<evidence type="ECO:0000259" key="2">
    <source>
        <dbReference type="PROSITE" id="PS50004"/>
    </source>
</evidence>
<gene>
    <name evidence="3" type="primary">AMC1</name>
    <name evidence="3" type="ORF">SNEC2469_LOCUS28966</name>
</gene>
<protein>
    <submittedName>
        <fullName evidence="3">AMC1 protein</fullName>
    </submittedName>
</protein>
<dbReference type="PANTHER" id="PTHR48104:SF30">
    <property type="entry name" value="METACASPASE-1"/>
    <property type="match status" value="1"/>
</dbReference>
<dbReference type="AlphaFoldDB" id="A0A813AX62"/>
<dbReference type="Proteomes" id="UP000601435">
    <property type="component" value="Unassembled WGS sequence"/>
</dbReference>
<evidence type="ECO:0000313" key="4">
    <source>
        <dbReference type="Proteomes" id="UP000601435"/>
    </source>
</evidence>
<accession>A0A813AX62</accession>
<dbReference type="PROSITE" id="PS50004">
    <property type="entry name" value="C2"/>
    <property type="match status" value="1"/>
</dbReference>
<dbReference type="InterPro" id="IPR000008">
    <property type="entry name" value="C2_dom"/>
</dbReference>
<keyword evidence="4" id="KW-1185">Reference proteome</keyword>
<proteinExistence type="inferred from homology"/>
<organism evidence="3 4">
    <name type="scientific">Symbiodinium necroappetens</name>
    <dbReference type="NCBI Taxonomy" id="1628268"/>
    <lineage>
        <taxon>Eukaryota</taxon>
        <taxon>Sar</taxon>
        <taxon>Alveolata</taxon>
        <taxon>Dinophyceae</taxon>
        <taxon>Suessiales</taxon>
        <taxon>Symbiodiniaceae</taxon>
        <taxon>Symbiodinium</taxon>
    </lineage>
</organism>
<dbReference type="InterPro" id="IPR050452">
    <property type="entry name" value="Metacaspase"/>
</dbReference>
<dbReference type="GO" id="GO:0006508">
    <property type="term" value="P:proteolysis"/>
    <property type="evidence" value="ECO:0007669"/>
    <property type="project" value="InterPro"/>
</dbReference>
<name>A0A813AX62_9DINO</name>
<dbReference type="InterPro" id="IPR035892">
    <property type="entry name" value="C2_domain_sf"/>
</dbReference>
<dbReference type="PANTHER" id="PTHR48104">
    <property type="entry name" value="METACASPASE-4"/>
    <property type="match status" value="1"/>
</dbReference>
<evidence type="ECO:0000313" key="3">
    <source>
        <dbReference type="EMBL" id="CAE7881575.1"/>
    </source>
</evidence>
<dbReference type="InterPro" id="IPR011600">
    <property type="entry name" value="Pept_C14_caspase"/>
</dbReference>
<evidence type="ECO:0000256" key="1">
    <source>
        <dbReference type="ARBA" id="ARBA00009005"/>
    </source>
</evidence>
<dbReference type="CDD" id="cd00030">
    <property type="entry name" value="C2"/>
    <property type="match status" value="1"/>
</dbReference>
<dbReference type="GO" id="GO:0005737">
    <property type="term" value="C:cytoplasm"/>
    <property type="evidence" value="ECO:0007669"/>
    <property type="project" value="TreeGrafter"/>
</dbReference>
<dbReference type="Pfam" id="PF00656">
    <property type="entry name" value="Peptidase_C14"/>
    <property type="match status" value="1"/>
</dbReference>
<sequence length="475" mass="52811">MPVVLEVQMGRHFFVDPPNCYATFTYEGKEFRTETHHGATNPKWPKHKCELGYEGKPIEIEFAVMQRKSREEQVRIASVTIKWENLVPGLRKVDDYDVIAEAEGVRDTAAIRVAATLIPEGITGSPQEQRENGPRRKALFVGVCYAGTSSFLEMCHEDAWKMKDFFCEHYGFIDAPETIKVLMDAENTPESERPTKENIKAGIKWLVDEAVAGDSLLFYYSGHGSRVPNTNDREKDGFDEALCPVDMEENGLLVDDELNEILVQPLPAGVRLTCFLDACHSGTGMDLPYHWQPSTEGTEWQLDQGGYYSEADVICVSAAADDETAKNIPALARKRPDHPAGAFAGALLVACEVHEKQCTQNWKEMLTVIMHVCKDFRYGQSVQLSSSQNFDLTREFNLHDNIPNSNERIGPVTEGNGKLVGEGFAFWSPPPPENPLFAGMSPEEKLRIMAAHGGQASAMLLAQLEALKAMNPGVQ</sequence>
<feature type="domain" description="C2" evidence="2">
    <location>
        <begin position="1"/>
        <end position="97"/>
    </location>
</feature>
<dbReference type="EMBL" id="CAJNJA010064127">
    <property type="protein sequence ID" value="CAE7881575.1"/>
    <property type="molecule type" value="Genomic_DNA"/>
</dbReference>
<dbReference type="Gene3D" id="3.40.50.12660">
    <property type="match status" value="1"/>
</dbReference>
<dbReference type="GO" id="GO:0004197">
    <property type="term" value="F:cysteine-type endopeptidase activity"/>
    <property type="evidence" value="ECO:0007669"/>
    <property type="project" value="InterPro"/>
</dbReference>
<comment type="caution">
    <text evidence="3">The sequence shown here is derived from an EMBL/GenBank/DDBJ whole genome shotgun (WGS) entry which is preliminary data.</text>
</comment>
<reference evidence="3" key="1">
    <citation type="submission" date="2021-02" db="EMBL/GenBank/DDBJ databases">
        <authorList>
            <person name="Dougan E. K."/>
            <person name="Rhodes N."/>
            <person name="Thang M."/>
            <person name="Chan C."/>
        </authorList>
    </citation>
    <scope>NUCLEOTIDE SEQUENCE</scope>
</reference>
<dbReference type="OrthoDB" id="3223806at2759"/>
<comment type="similarity">
    <text evidence="1">Belongs to the peptidase C14B family.</text>
</comment>
<dbReference type="SUPFAM" id="SSF49562">
    <property type="entry name" value="C2 domain (Calcium/lipid-binding domain, CaLB)"/>
    <property type="match status" value="1"/>
</dbReference>